<dbReference type="RefSeq" id="WP_104517630.1">
    <property type="nucleotide sequence ID" value="NZ_NHRY01000054.1"/>
</dbReference>
<feature type="site" description="Lowers pKa of active site Cys" evidence="3">
    <location>
        <position position="294"/>
    </location>
</feature>
<protein>
    <submittedName>
        <fullName evidence="5">Glutathione-dependent reductase</fullName>
    </submittedName>
</protein>
<dbReference type="CDD" id="cd03190">
    <property type="entry name" value="GST_C_Omega_like"/>
    <property type="match status" value="1"/>
</dbReference>
<sequence>MGLLINGEWQEHESDITRDGHFERQESAFRDWVTPDGRPGPTGQDGFRAMAGRYHLYVSLACPWAHRTLIVRALKGLQDIVSISVTHWLMGDQGWTFAPGDGVIPDPLYNCRYLHELYSRADEQYSGRATVPILWDHHTQTIVNNESADIMRMLGSAFDMVGARPGDFYPQALREEIDAVNHRVYETLNNGVYKAGFATTQHAYEAAVAPLFETLDWLEERLARSRFLCGDTLTEADIRLFTTLVRFDTVYFGHFKCNIRRIVDYRHLWAYTRDIYQIPGIAETVDFGHIKRHYYLSHRRINPTGIVPVGPAINFDAPSERVRGVDDLIVF</sequence>
<evidence type="ECO:0000259" key="4">
    <source>
        <dbReference type="PROSITE" id="PS50405"/>
    </source>
</evidence>
<dbReference type="SUPFAM" id="SSF52833">
    <property type="entry name" value="Thioredoxin-like"/>
    <property type="match status" value="1"/>
</dbReference>
<dbReference type="SFLD" id="SFLDS00019">
    <property type="entry name" value="Glutathione_Transferase_(cytos"/>
    <property type="match status" value="1"/>
</dbReference>
<dbReference type="InterPro" id="IPR047047">
    <property type="entry name" value="GST_Omega-like_C"/>
</dbReference>
<dbReference type="InterPro" id="IPR004045">
    <property type="entry name" value="Glutathione_S-Trfase_N"/>
</dbReference>
<proteinExistence type="predicted"/>
<dbReference type="SUPFAM" id="SSF47616">
    <property type="entry name" value="GST C-terminal domain-like"/>
    <property type="match status" value="1"/>
</dbReference>
<feature type="binding site" evidence="2">
    <location>
        <begin position="146"/>
        <end position="147"/>
    </location>
    <ligand>
        <name>glutathione</name>
        <dbReference type="ChEBI" id="CHEBI:57925"/>
    </ligand>
</feature>
<dbReference type="AlphaFoldDB" id="A0A2S6NM37"/>
<feature type="active site" description="Nucleophile" evidence="1">
    <location>
        <position position="62"/>
    </location>
</feature>
<feature type="site" description="Lowers pKa of active site Cys" evidence="3">
    <location>
        <position position="251"/>
    </location>
</feature>
<feature type="binding site" evidence="2">
    <location>
        <position position="95"/>
    </location>
    <ligand>
        <name>glutathione</name>
        <dbReference type="ChEBI" id="CHEBI:57925"/>
    </ligand>
</feature>
<dbReference type="OrthoDB" id="9769158at2"/>
<name>A0A2S6NM37_RHOGL</name>
<comment type="caution">
    <text evidence="5">The sequence shown here is derived from an EMBL/GenBank/DDBJ whole genome shotgun (WGS) entry which is preliminary data.</text>
</comment>
<dbReference type="SFLD" id="SFLDG01206">
    <property type="entry name" value="Xi.1"/>
    <property type="match status" value="1"/>
</dbReference>
<accession>A0A2S6NM37</accession>
<evidence type="ECO:0000313" key="6">
    <source>
        <dbReference type="Proteomes" id="UP000239724"/>
    </source>
</evidence>
<dbReference type="Proteomes" id="UP000239724">
    <property type="component" value="Unassembled WGS sequence"/>
</dbReference>
<feature type="binding site" evidence="2">
    <location>
        <begin position="128"/>
        <end position="131"/>
    </location>
    <ligand>
        <name>glutathione</name>
        <dbReference type="ChEBI" id="CHEBI:57925"/>
    </ligand>
</feature>
<dbReference type="PROSITE" id="PS50405">
    <property type="entry name" value="GST_CTER"/>
    <property type="match status" value="1"/>
</dbReference>
<evidence type="ECO:0000313" key="5">
    <source>
        <dbReference type="EMBL" id="PPQ36775.1"/>
    </source>
</evidence>
<organism evidence="5 6">
    <name type="scientific">Rhodopila globiformis</name>
    <name type="common">Rhodopseudomonas globiformis</name>
    <dbReference type="NCBI Taxonomy" id="1071"/>
    <lineage>
        <taxon>Bacteria</taxon>
        <taxon>Pseudomonadati</taxon>
        <taxon>Pseudomonadota</taxon>
        <taxon>Alphaproteobacteria</taxon>
        <taxon>Acetobacterales</taxon>
        <taxon>Acetobacteraceae</taxon>
        <taxon>Rhodopila</taxon>
    </lineage>
</organism>
<dbReference type="Gene3D" id="1.20.1050.10">
    <property type="match status" value="1"/>
</dbReference>
<dbReference type="GO" id="GO:0005737">
    <property type="term" value="C:cytoplasm"/>
    <property type="evidence" value="ECO:0007669"/>
    <property type="project" value="TreeGrafter"/>
</dbReference>
<dbReference type="SFLD" id="SFLDG01148">
    <property type="entry name" value="Xi_(cytGST)"/>
    <property type="match status" value="1"/>
</dbReference>
<dbReference type="EMBL" id="NHRY01000054">
    <property type="protein sequence ID" value="PPQ36775.1"/>
    <property type="molecule type" value="Genomic_DNA"/>
</dbReference>
<evidence type="ECO:0000256" key="1">
    <source>
        <dbReference type="PIRSR" id="PIRSR015753-1"/>
    </source>
</evidence>
<dbReference type="GO" id="GO:0004364">
    <property type="term" value="F:glutathione transferase activity"/>
    <property type="evidence" value="ECO:0007669"/>
    <property type="project" value="InterPro"/>
</dbReference>
<dbReference type="InterPro" id="IPR010987">
    <property type="entry name" value="Glutathione-S-Trfase_C-like"/>
</dbReference>
<keyword evidence="6" id="KW-1185">Reference proteome</keyword>
<dbReference type="Pfam" id="PF13410">
    <property type="entry name" value="GST_C_2"/>
    <property type="match status" value="1"/>
</dbReference>
<dbReference type="PIRSF" id="PIRSF015753">
    <property type="entry name" value="GST"/>
    <property type="match status" value="1"/>
</dbReference>
<feature type="domain" description="GST C-terminal" evidence="4">
    <location>
        <begin position="170"/>
        <end position="304"/>
    </location>
</feature>
<dbReference type="PANTHER" id="PTHR32419:SF6">
    <property type="entry name" value="GLUTATHIONE S-TRANSFERASE OMEGA-LIKE 1-RELATED"/>
    <property type="match status" value="1"/>
</dbReference>
<dbReference type="Gene3D" id="3.40.30.10">
    <property type="entry name" value="Glutaredoxin"/>
    <property type="match status" value="1"/>
</dbReference>
<reference evidence="5 6" key="1">
    <citation type="journal article" date="2018" name="Arch. Microbiol.">
        <title>New insights into the metabolic potential of the phototrophic purple bacterium Rhodopila globiformis DSM 161(T) from its draft genome sequence and evidence for a vanadium-dependent nitrogenase.</title>
        <authorList>
            <person name="Imhoff J.F."/>
            <person name="Rahn T."/>
            <person name="Kunzel S."/>
            <person name="Neulinger S.C."/>
        </authorList>
    </citation>
    <scope>NUCLEOTIDE SEQUENCE [LARGE SCALE GENOMIC DNA]</scope>
    <source>
        <strain evidence="5 6">DSM 161</strain>
    </source>
</reference>
<evidence type="ECO:0000256" key="2">
    <source>
        <dbReference type="PIRSR" id="PIRSR015753-2"/>
    </source>
</evidence>
<dbReference type="InterPro" id="IPR036282">
    <property type="entry name" value="Glutathione-S-Trfase_C_sf"/>
</dbReference>
<dbReference type="InterPro" id="IPR040079">
    <property type="entry name" value="Glutathione_S-Trfase"/>
</dbReference>
<dbReference type="Pfam" id="PF13409">
    <property type="entry name" value="GST_N_2"/>
    <property type="match status" value="1"/>
</dbReference>
<evidence type="ECO:0000256" key="3">
    <source>
        <dbReference type="PIRSR" id="PIRSR015753-3"/>
    </source>
</evidence>
<dbReference type="InterPro" id="IPR036249">
    <property type="entry name" value="Thioredoxin-like_sf"/>
</dbReference>
<gene>
    <name evidence="5" type="ORF">CCS01_04400</name>
</gene>
<dbReference type="InterPro" id="IPR016639">
    <property type="entry name" value="GST_Omega/GSH"/>
</dbReference>
<feature type="active site" description="Proton donor/acceptor" evidence="1">
    <location>
        <position position="193"/>
    </location>
</feature>
<dbReference type="FunFam" id="3.40.30.10:FF:000058">
    <property type="entry name" value="Glutathione S-transferase, omega"/>
    <property type="match status" value="1"/>
</dbReference>
<dbReference type="PANTHER" id="PTHR32419">
    <property type="entry name" value="GLUTATHIONYL-HYDROQUINONE REDUCTASE"/>
    <property type="match status" value="1"/>
</dbReference>